<evidence type="ECO:0000313" key="9">
    <source>
        <dbReference type="EMBL" id="REE97656.1"/>
    </source>
</evidence>
<keyword evidence="4 7" id="KW-0812">Transmembrane</keyword>
<feature type="transmembrane region" description="Helical" evidence="7">
    <location>
        <begin position="135"/>
        <end position="157"/>
    </location>
</feature>
<dbReference type="CDD" id="cd06261">
    <property type="entry name" value="TM_PBP2"/>
    <property type="match status" value="1"/>
</dbReference>
<accession>A0A3D9SNV1</accession>
<evidence type="ECO:0000256" key="6">
    <source>
        <dbReference type="ARBA" id="ARBA00023136"/>
    </source>
</evidence>
<dbReference type="Pfam" id="PF00528">
    <property type="entry name" value="BPD_transp_1"/>
    <property type="match status" value="1"/>
</dbReference>
<feature type="transmembrane region" description="Helical" evidence="7">
    <location>
        <begin position="103"/>
        <end position="123"/>
    </location>
</feature>
<feature type="transmembrane region" description="Helical" evidence="7">
    <location>
        <begin position="230"/>
        <end position="252"/>
    </location>
</feature>
<dbReference type="InterPro" id="IPR051393">
    <property type="entry name" value="ABC_transporter_permease"/>
</dbReference>
<dbReference type="Proteomes" id="UP000256661">
    <property type="component" value="Unassembled WGS sequence"/>
</dbReference>
<keyword evidence="10" id="KW-1185">Reference proteome</keyword>
<feature type="domain" description="ABC transmembrane type-1" evidence="8">
    <location>
        <begin position="99"/>
        <end position="309"/>
    </location>
</feature>
<dbReference type="PANTHER" id="PTHR30193:SF37">
    <property type="entry name" value="INNER MEMBRANE ABC TRANSPORTER PERMEASE PROTEIN YCJO"/>
    <property type="match status" value="1"/>
</dbReference>
<comment type="caution">
    <text evidence="9">The sequence shown here is derived from an EMBL/GenBank/DDBJ whole genome shotgun (WGS) entry which is preliminary data.</text>
</comment>
<comment type="similarity">
    <text evidence="7">Belongs to the binding-protein-dependent transport system permease family.</text>
</comment>
<dbReference type="SUPFAM" id="SSF161098">
    <property type="entry name" value="MetI-like"/>
    <property type="match status" value="1"/>
</dbReference>
<dbReference type="GO" id="GO:0055085">
    <property type="term" value="P:transmembrane transport"/>
    <property type="evidence" value="ECO:0007669"/>
    <property type="project" value="InterPro"/>
</dbReference>
<evidence type="ECO:0000259" key="8">
    <source>
        <dbReference type="PROSITE" id="PS50928"/>
    </source>
</evidence>
<sequence>MVTGAFVEVAPPRPFDGIAATRPAPTRPALTRRLMRAAPPYLYLAPALILLVVWTYWPLAQTFHLSFHSWDLLPTSPLTSAGTANYERLLTTPALGRSVGRTFVVIAGMLPFTVVVPLVVGLLTRGVRGRTGAAYRGMVFAPMLIAPVAGAVAWMFLLDPGAGAVNAVLRTDVNWLNDTATAQWAIIVIAGWHLVGFAVLVVSAGLASIDPEYAAAARVDGASRGQITRWITLPLLSPTLAFLVLMTVLLSAQWTFPLIDTLTQGGPSGSTTTVYYLLWEYGFRSHDAGLTAAAGMLFFVGFMLPAAVLVRLADRTAREEGA</sequence>
<evidence type="ECO:0000256" key="4">
    <source>
        <dbReference type="ARBA" id="ARBA00022692"/>
    </source>
</evidence>
<dbReference type="SUPFAM" id="SSF160964">
    <property type="entry name" value="MalF N-terminal region-like"/>
    <property type="match status" value="1"/>
</dbReference>
<keyword evidence="2 7" id="KW-0813">Transport</keyword>
<evidence type="ECO:0000256" key="3">
    <source>
        <dbReference type="ARBA" id="ARBA00022475"/>
    </source>
</evidence>
<protein>
    <submittedName>
        <fullName evidence="9">Carbohydrate ABC transporter membrane protein 1 (CUT1 family)</fullName>
    </submittedName>
</protein>
<proteinExistence type="inferred from homology"/>
<dbReference type="AlphaFoldDB" id="A0A3D9SNV1"/>
<evidence type="ECO:0000313" key="10">
    <source>
        <dbReference type="Proteomes" id="UP000256661"/>
    </source>
</evidence>
<dbReference type="InterPro" id="IPR035906">
    <property type="entry name" value="MetI-like_sf"/>
</dbReference>
<feature type="transmembrane region" description="Helical" evidence="7">
    <location>
        <begin position="41"/>
        <end position="59"/>
    </location>
</feature>
<dbReference type="GO" id="GO:0005886">
    <property type="term" value="C:plasma membrane"/>
    <property type="evidence" value="ECO:0007669"/>
    <property type="project" value="UniProtKB-SubCell"/>
</dbReference>
<keyword evidence="6 7" id="KW-0472">Membrane</keyword>
<reference evidence="9 10" key="1">
    <citation type="submission" date="2018-08" db="EMBL/GenBank/DDBJ databases">
        <title>Sequencing the genomes of 1000 actinobacteria strains.</title>
        <authorList>
            <person name="Klenk H.-P."/>
        </authorList>
    </citation>
    <scope>NUCLEOTIDE SEQUENCE [LARGE SCALE GENOMIC DNA]</scope>
    <source>
        <strain evidence="9 10">DSM 43927</strain>
    </source>
</reference>
<keyword evidence="5 7" id="KW-1133">Transmembrane helix</keyword>
<keyword evidence="3" id="KW-1003">Cell membrane</keyword>
<evidence type="ECO:0000256" key="5">
    <source>
        <dbReference type="ARBA" id="ARBA00022989"/>
    </source>
</evidence>
<feature type="transmembrane region" description="Helical" evidence="7">
    <location>
        <begin position="288"/>
        <end position="310"/>
    </location>
</feature>
<evidence type="ECO:0000256" key="1">
    <source>
        <dbReference type="ARBA" id="ARBA00004651"/>
    </source>
</evidence>
<dbReference type="Gene3D" id="1.10.3720.10">
    <property type="entry name" value="MetI-like"/>
    <property type="match status" value="1"/>
</dbReference>
<name>A0A3D9SNV1_9ACTN</name>
<dbReference type="InterPro" id="IPR000515">
    <property type="entry name" value="MetI-like"/>
</dbReference>
<gene>
    <name evidence="9" type="ORF">DFJ69_3130</name>
</gene>
<feature type="transmembrane region" description="Helical" evidence="7">
    <location>
        <begin position="184"/>
        <end position="209"/>
    </location>
</feature>
<comment type="subcellular location">
    <subcellularLocation>
        <location evidence="1 7">Cell membrane</location>
        <topology evidence="1 7">Multi-pass membrane protein</topology>
    </subcellularLocation>
</comment>
<evidence type="ECO:0000256" key="2">
    <source>
        <dbReference type="ARBA" id="ARBA00022448"/>
    </source>
</evidence>
<organism evidence="9 10">
    <name type="scientific">Thermomonospora umbrina</name>
    <dbReference type="NCBI Taxonomy" id="111806"/>
    <lineage>
        <taxon>Bacteria</taxon>
        <taxon>Bacillati</taxon>
        <taxon>Actinomycetota</taxon>
        <taxon>Actinomycetes</taxon>
        <taxon>Streptosporangiales</taxon>
        <taxon>Thermomonosporaceae</taxon>
        <taxon>Thermomonospora</taxon>
    </lineage>
</organism>
<dbReference type="EMBL" id="QTTT01000001">
    <property type="protein sequence ID" value="REE97656.1"/>
    <property type="molecule type" value="Genomic_DNA"/>
</dbReference>
<dbReference type="PANTHER" id="PTHR30193">
    <property type="entry name" value="ABC TRANSPORTER PERMEASE PROTEIN"/>
    <property type="match status" value="1"/>
</dbReference>
<dbReference type="PROSITE" id="PS50928">
    <property type="entry name" value="ABC_TM1"/>
    <property type="match status" value="1"/>
</dbReference>
<dbReference type="OrthoDB" id="4053402at2"/>
<evidence type="ECO:0000256" key="7">
    <source>
        <dbReference type="RuleBase" id="RU363032"/>
    </source>
</evidence>
<dbReference type="RefSeq" id="WP_116023120.1">
    <property type="nucleotide sequence ID" value="NZ_QTTT01000001.1"/>
</dbReference>